<feature type="domain" description="Fluoroacetyl-CoA-specific thioesterase-like" evidence="1">
    <location>
        <begin position="35"/>
        <end position="125"/>
    </location>
</feature>
<name>A0ABU5DXN8_9PROT</name>
<sequence>MKDTLKVGATHRFSFTVTDAKTVPQLYPESPDFCAMPAVFATGFMVGLMEWACVDAMKPHLDDGEGSLGVGINVNHVAATPPGMMVTVYVTCIKLDGRRVSFHVRAEDEVELIGEGTHDRAIVRWDRFTPKIKEKAAKIRR</sequence>
<gene>
    <name evidence="2" type="ORF">SMD31_08900</name>
</gene>
<dbReference type="Proteomes" id="UP001271769">
    <property type="component" value="Unassembled WGS sequence"/>
</dbReference>
<dbReference type="SUPFAM" id="SSF54637">
    <property type="entry name" value="Thioesterase/thiol ester dehydrase-isomerase"/>
    <property type="match status" value="1"/>
</dbReference>
<dbReference type="Pfam" id="PF22636">
    <property type="entry name" value="FlK"/>
    <property type="match status" value="1"/>
</dbReference>
<dbReference type="InterPro" id="IPR054485">
    <property type="entry name" value="FlK-like_dom"/>
</dbReference>
<dbReference type="CDD" id="cd03440">
    <property type="entry name" value="hot_dog"/>
    <property type="match status" value="1"/>
</dbReference>
<dbReference type="EMBL" id="JAXCLX010000001">
    <property type="protein sequence ID" value="MDY0872040.1"/>
    <property type="molecule type" value="Genomic_DNA"/>
</dbReference>
<dbReference type="PIRSF" id="PIRSF014972">
    <property type="entry name" value="FlK"/>
    <property type="match status" value="1"/>
</dbReference>
<dbReference type="PANTHER" id="PTHR36934:SF1">
    <property type="entry name" value="THIOESTERASE DOMAIN-CONTAINING PROTEIN"/>
    <property type="match status" value="1"/>
</dbReference>
<dbReference type="InterPro" id="IPR029069">
    <property type="entry name" value="HotDog_dom_sf"/>
</dbReference>
<evidence type="ECO:0000313" key="2">
    <source>
        <dbReference type="EMBL" id="MDY0872040.1"/>
    </source>
</evidence>
<evidence type="ECO:0000259" key="1">
    <source>
        <dbReference type="Pfam" id="PF22636"/>
    </source>
</evidence>
<dbReference type="Gene3D" id="3.10.129.10">
    <property type="entry name" value="Hotdog Thioesterase"/>
    <property type="match status" value="1"/>
</dbReference>
<protein>
    <submittedName>
        <fullName evidence="2">Thioesterase family protein</fullName>
    </submittedName>
</protein>
<dbReference type="PANTHER" id="PTHR36934">
    <property type="entry name" value="BLR0278 PROTEIN"/>
    <property type="match status" value="1"/>
</dbReference>
<proteinExistence type="predicted"/>
<dbReference type="RefSeq" id="WP_320500459.1">
    <property type="nucleotide sequence ID" value="NZ_JAXCLX010000001.1"/>
</dbReference>
<accession>A0ABU5DXN8</accession>
<keyword evidence="3" id="KW-1185">Reference proteome</keyword>
<dbReference type="InterPro" id="IPR025540">
    <property type="entry name" value="FlK"/>
</dbReference>
<reference evidence="2 3" key="1">
    <citation type="journal article" date="2013" name="Antonie Van Leeuwenhoek">
        <title>Dongia rigui sp. nov., isolated from freshwater of a large wetland in Korea.</title>
        <authorList>
            <person name="Baik K.S."/>
            <person name="Hwang Y.M."/>
            <person name="Choi J.S."/>
            <person name="Kwon J."/>
            <person name="Seong C.N."/>
        </authorList>
    </citation>
    <scope>NUCLEOTIDE SEQUENCE [LARGE SCALE GENOMIC DNA]</scope>
    <source>
        <strain evidence="2 3">04SU4-P</strain>
    </source>
</reference>
<evidence type="ECO:0000313" key="3">
    <source>
        <dbReference type="Proteomes" id="UP001271769"/>
    </source>
</evidence>
<organism evidence="2 3">
    <name type="scientific">Dongia rigui</name>
    <dbReference type="NCBI Taxonomy" id="940149"/>
    <lineage>
        <taxon>Bacteria</taxon>
        <taxon>Pseudomonadati</taxon>
        <taxon>Pseudomonadota</taxon>
        <taxon>Alphaproteobacteria</taxon>
        <taxon>Rhodospirillales</taxon>
        <taxon>Dongiaceae</taxon>
        <taxon>Dongia</taxon>
    </lineage>
</organism>
<comment type="caution">
    <text evidence="2">The sequence shown here is derived from an EMBL/GenBank/DDBJ whole genome shotgun (WGS) entry which is preliminary data.</text>
</comment>